<dbReference type="Proteomes" id="UP000222542">
    <property type="component" value="Unassembled WGS sequence"/>
</dbReference>
<accession>A0A2G2ZJU0</accession>
<evidence type="ECO:0000313" key="2">
    <source>
        <dbReference type="EMBL" id="PHT82262.1"/>
    </source>
</evidence>
<evidence type="ECO:0000259" key="1">
    <source>
        <dbReference type="PROSITE" id="PS50181"/>
    </source>
</evidence>
<dbReference type="InterPro" id="IPR001810">
    <property type="entry name" value="F-box_dom"/>
</dbReference>
<dbReference type="Gene3D" id="1.20.1280.50">
    <property type="match status" value="1"/>
</dbReference>
<dbReference type="SMART" id="SM00256">
    <property type="entry name" value="FBOX"/>
    <property type="match status" value="1"/>
</dbReference>
<dbReference type="PROSITE" id="PS50181">
    <property type="entry name" value="FBOX"/>
    <property type="match status" value="1"/>
</dbReference>
<dbReference type="Pfam" id="PF00646">
    <property type="entry name" value="F-box"/>
    <property type="match status" value="1"/>
</dbReference>
<sequence length="272" mass="31021">MAPPNTNPSSNDSTENFPNDITIDILIKLPVKSLIRSKRVCKSWYSLIQDGEFIKQYYDPHKNCQKYFMASSASHKMNQLDIYHYTMDTVRHDSSSTASLLESPVPIDDQLRMGTGIEYFSSNGILLIMRENRLNRSILCFCMEKEQFQDELLLPHITEGAAPVLCGVGEKLGLIMIIFRDNSGTLEYLLYSMKANSWNKILTISCPNNISLRHLSFMKDREVLFRKYNNSGFVAYNSITQKLEQVNVAGIEKGLHFSKFVTYVESLSSPNS</sequence>
<dbReference type="CDD" id="cd22157">
    <property type="entry name" value="F-box_AtFBW1-like"/>
    <property type="match status" value="1"/>
</dbReference>
<comment type="caution">
    <text evidence="2">The sequence shown here is derived from an EMBL/GenBank/DDBJ whole genome shotgun (WGS) entry which is preliminary data.</text>
</comment>
<dbReference type="PANTHER" id="PTHR31672:SF13">
    <property type="entry name" value="F-BOX PROTEIN CPR30-LIKE"/>
    <property type="match status" value="1"/>
</dbReference>
<organism evidence="2 3">
    <name type="scientific">Capsicum annuum</name>
    <name type="common">Capsicum pepper</name>
    <dbReference type="NCBI Taxonomy" id="4072"/>
    <lineage>
        <taxon>Eukaryota</taxon>
        <taxon>Viridiplantae</taxon>
        <taxon>Streptophyta</taxon>
        <taxon>Embryophyta</taxon>
        <taxon>Tracheophyta</taxon>
        <taxon>Spermatophyta</taxon>
        <taxon>Magnoliopsida</taxon>
        <taxon>eudicotyledons</taxon>
        <taxon>Gunneridae</taxon>
        <taxon>Pentapetalae</taxon>
        <taxon>asterids</taxon>
        <taxon>lamiids</taxon>
        <taxon>Solanales</taxon>
        <taxon>Solanaceae</taxon>
        <taxon>Solanoideae</taxon>
        <taxon>Capsiceae</taxon>
        <taxon>Capsicum</taxon>
    </lineage>
</organism>
<proteinExistence type="predicted"/>
<evidence type="ECO:0000313" key="3">
    <source>
        <dbReference type="Proteomes" id="UP000222542"/>
    </source>
</evidence>
<feature type="domain" description="F-box" evidence="1">
    <location>
        <begin position="11"/>
        <end position="57"/>
    </location>
</feature>
<reference evidence="2 3" key="1">
    <citation type="journal article" date="2014" name="Nat. Genet.">
        <title>Genome sequence of the hot pepper provides insights into the evolution of pungency in Capsicum species.</title>
        <authorList>
            <person name="Kim S."/>
            <person name="Park M."/>
            <person name="Yeom S.I."/>
            <person name="Kim Y.M."/>
            <person name="Lee J.M."/>
            <person name="Lee H.A."/>
            <person name="Seo E."/>
            <person name="Choi J."/>
            <person name="Cheong K."/>
            <person name="Kim K.T."/>
            <person name="Jung K."/>
            <person name="Lee G.W."/>
            <person name="Oh S.K."/>
            <person name="Bae C."/>
            <person name="Kim S.B."/>
            <person name="Lee H.Y."/>
            <person name="Kim S.Y."/>
            <person name="Kim M.S."/>
            <person name="Kang B.C."/>
            <person name="Jo Y.D."/>
            <person name="Yang H.B."/>
            <person name="Jeong H.J."/>
            <person name="Kang W.H."/>
            <person name="Kwon J.K."/>
            <person name="Shin C."/>
            <person name="Lim J.Y."/>
            <person name="Park J.H."/>
            <person name="Huh J.H."/>
            <person name="Kim J.S."/>
            <person name="Kim B.D."/>
            <person name="Cohen O."/>
            <person name="Paran I."/>
            <person name="Suh M.C."/>
            <person name="Lee S.B."/>
            <person name="Kim Y.K."/>
            <person name="Shin Y."/>
            <person name="Noh S.J."/>
            <person name="Park J."/>
            <person name="Seo Y.S."/>
            <person name="Kwon S.Y."/>
            <person name="Kim H.A."/>
            <person name="Park J.M."/>
            <person name="Kim H.J."/>
            <person name="Choi S.B."/>
            <person name="Bosland P.W."/>
            <person name="Reeves G."/>
            <person name="Jo S.H."/>
            <person name="Lee B.W."/>
            <person name="Cho H.T."/>
            <person name="Choi H.S."/>
            <person name="Lee M.S."/>
            <person name="Yu Y."/>
            <person name="Do Choi Y."/>
            <person name="Park B.S."/>
            <person name="van Deynze A."/>
            <person name="Ashrafi H."/>
            <person name="Hill T."/>
            <person name="Kim W.T."/>
            <person name="Pai H.S."/>
            <person name="Ahn H.K."/>
            <person name="Yeam I."/>
            <person name="Giovannoni J.J."/>
            <person name="Rose J.K."/>
            <person name="Sorensen I."/>
            <person name="Lee S.J."/>
            <person name="Kim R.W."/>
            <person name="Choi I.Y."/>
            <person name="Choi B.S."/>
            <person name="Lim J.S."/>
            <person name="Lee Y.H."/>
            <person name="Choi D."/>
        </authorList>
    </citation>
    <scope>NUCLEOTIDE SEQUENCE [LARGE SCALE GENOMIC DNA]</scope>
    <source>
        <strain evidence="3">cv. CM334</strain>
    </source>
</reference>
<gene>
    <name evidence="2" type="ORF">T459_15277</name>
</gene>
<dbReference type="PANTHER" id="PTHR31672">
    <property type="entry name" value="BNACNNG10540D PROTEIN"/>
    <property type="match status" value="1"/>
</dbReference>
<dbReference type="EMBL" id="AYRZ02000005">
    <property type="protein sequence ID" value="PHT82262.1"/>
    <property type="molecule type" value="Genomic_DNA"/>
</dbReference>
<protein>
    <recommendedName>
        <fullName evidence="1">F-box domain-containing protein</fullName>
    </recommendedName>
</protein>
<name>A0A2G2ZJU0_CAPAN</name>
<dbReference type="OMA" id="LIMRENR"/>
<reference evidence="2 3" key="2">
    <citation type="journal article" date="2017" name="Genome Biol.">
        <title>New reference genome sequences of hot pepper reveal the massive evolution of plant disease-resistance genes by retroduplication.</title>
        <authorList>
            <person name="Kim S."/>
            <person name="Park J."/>
            <person name="Yeom S.I."/>
            <person name="Kim Y.M."/>
            <person name="Seo E."/>
            <person name="Kim K.T."/>
            <person name="Kim M.S."/>
            <person name="Lee J.M."/>
            <person name="Cheong K."/>
            <person name="Shin H.S."/>
            <person name="Kim S.B."/>
            <person name="Han K."/>
            <person name="Lee J."/>
            <person name="Park M."/>
            <person name="Lee H.A."/>
            <person name="Lee H.Y."/>
            <person name="Lee Y."/>
            <person name="Oh S."/>
            <person name="Lee J.H."/>
            <person name="Choi E."/>
            <person name="Choi E."/>
            <person name="Lee S.E."/>
            <person name="Jeon J."/>
            <person name="Kim H."/>
            <person name="Choi G."/>
            <person name="Song H."/>
            <person name="Lee J."/>
            <person name="Lee S.C."/>
            <person name="Kwon J.K."/>
            <person name="Lee H.Y."/>
            <person name="Koo N."/>
            <person name="Hong Y."/>
            <person name="Kim R.W."/>
            <person name="Kang W.H."/>
            <person name="Huh J.H."/>
            <person name="Kang B.C."/>
            <person name="Yang T.J."/>
            <person name="Lee Y.H."/>
            <person name="Bennetzen J.L."/>
            <person name="Choi D."/>
        </authorList>
    </citation>
    <scope>NUCLEOTIDE SEQUENCE [LARGE SCALE GENOMIC DNA]</scope>
    <source>
        <strain evidence="3">cv. CM334</strain>
    </source>
</reference>
<dbReference type="AlphaFoldDB" id="A0A2G2ZJU0"/>
<dbReference type="SUPFAM" id="SSF81383">
    <property type="entry name" value="F-box domain"/>
    <property type="match status" value="1"/>
</dbReference>
<dbReference type="InterPro" id="IPR050796">
    <property type="entry name" value="SCF_F-box_component"/>
</dbReference>
<dbReference type="InterPro" id="IPR036047">
    <property type="entry name" value="F-box-like_dom_sf"/>
</dbReference>
<dbReference type="Gramene" id="PHT82262">
    <property type="protein sequence ID" value="PHT82262"/>
    <property type="gene ID" value="T459_15277"/>
</dbReference>
<keyword evidence="3" id="KW-1185">Reference proteome</keyword>